<name>A0A9N7Y015_PLEPL</name>
<dbReference type="AlphaFoldDB" id="A0A9N7Y015"/>
<evidence type="ECO:0000313" key="3">
    <source>
        <dbReference type="Proteomes" id="UP001153269"/>
    </source>
</evidence>
<feature type="compositionally biased region" description="Low complexity" evidence="1">
    <location>
        <begin position="11"/>
        <end position="20"/>
    </location>
</feature>
<accession>A0A9N7Y015</accession>
<dbReference type="EMBL" id="CADEAL010000002">
    <property type="protein sequence ID" value="CAB1412455.1"/>
    <property type="molecule type" value="Genomic_DNA"/>
</dbReference>
<organism evidence="2 3">
    <name type="scientific">Pleuronectes platessa</name>
    <name type="common">European plaice</name>
    <dbReference type="NCBI Taxonomy" id="8262"/>
    <lineage>
        <taxon>Eukaryota</taxon>
        <taxon>Metazoa</taxon>
        <taxon>Chordata</taxon>
        <taxon>Craniata</taxon>
        <taxon>Vertebrata</taxon>
        <taxon>Euteleostomi</taxon>
        <taxon>Actinopterygii</taxon>
        <taxon>Neopterygii</taxon>
        <taxon>Teleostei</taxon>
        <taxon>Neoteleostei</taxon>
        <taxon>Acanthomorphata</taxon>
        <taxon>Carangaria</taxon>
        <taxon>Pleuronectiformes</taxon>
        <taxon>Pleuronectoidei</taxon>
        <taxon>Pleuronectidae</taxon>
        <taxon>Pleuronectes</taxon>
    </lineage>
</organism>
<feature type="non-terminal residue" evidence="2">
    <location>
        <position position="1"/>
    </location>
</feature>
<comment type="caution">
    <text evidence="2">The sequence shown here is derived from an EMBL/GenBank/DDBJ whole genome shotgun (WGS) entry which is preliminary data.</text>
</comment>
<feature type="region of interest" description="Disordered" evidence="1">
    <location>
        <begin position="1"/>
        <end position="31"/>
    </location>
</feature>
<gene>
    <name evidence="2" type="ORF">PLEPLA_LOCUS147</name>
</gene>
<reference evidence="2" key="1">
    <citation type="submission" date="2020-03" db="EMBL/GenBank/DDBJ databases">
        <authorList>
            <person name="Weist P."/>
        </authorList>
    </citation>
    <scope>NUCLEOTIDE SEQUENCE</scope>
</reference>
<proteinExistence type="predicted"/>
<protein>
    <submittedName>
        <fullName evidence="2">Uncharacterized protein</fullName>
    </submittedName>
</protein>
<sequence length="50" mass="5840">ASCDARRKSPHLSSSAHHAPVGWSHQHVRREAQRRHKEEMYNYIEIGFVS</sequence>
<dbReference type="Proteomes" id="UP001153269">
    <property type="component" value="Unassembled WGS sequence"/>
</dbReference>
<evidence type="ECO:0000313" key="2">
    <source>
        <dbReference type="EMBL" id="CAB1412455.1"/>
    </source>
</evidence>
<evidence type="ECO:0000256" key="1">
    <source>
        <dbReference type="SAM" id="MobiDB-lite"/>
    </source>
</evidence>
<keyword evidence="3" id="KW-1185">Reference proteome</keyword>